<dbReference type="AlphaFoldDB" id="A0AAU7KHT0"/>
<name>A0AAU7KHT0_9GAMM</name>
<sequence length="174" mass="19271">MEWLEDLVDYLTEHDIKLATAESCTAGLIASELARVPGSGQVIDSGLAVYSPEAKNRYLGIPFETISRYGLTGEEITREMVLGTLNNSNAKLAIANTGIAGPGEPEDGPPKGTVCLGWGFRYEDKIYVITTTEHFDGDRNEVRLAAAHHALKRVCDWHRDIRDGKLAPYWREHD</sequence>
<dbReference type="SUPFAM" id="SSF142433">
    <property type="entry name" value="CinA-like"/>
    <property type="match status" value="1"/>
</dbReference>
<dbReference type="EMBL" id="CP098827">
    <property type="protein sequence ID" value="XBO70683.1"/>
    <property type="molecule type" value="Genomic_DNA"/>
</dbReference>
<feature type="domain" description="CinA C-terminal" evidence="1">
    <location>
        <begin position="5"/>
        <end position="154"/>
    </location>
</feature>
<organism evidence="2">
    <name type="scientific">Halomonas sp. RT37</name>
    <dbReference type="NCBI Taxonomy" id="2950872"/>
    <lineage>
        <taxon>Bacteria</taxon>
        <taxon>Pseudomonadati</taxon>
        <taxon>Pseudomonadota</taxon>
        <taxon>Gammaproteobacteria</taxon>
        <taxon>Oceanospirillales</taxon>
        <taxon>Halomonadaceae</taxon>
        <taxon>Halomonas</taxon>
    </lineage>
</organism>
<dbReference type="Pfam" id="PF02464">
    <property type="entry name" value="CinA"/>
    <property type="match status" value="1"/>
</dbReference>
<reference evidence="2" key="1">
    <citation type="submission" date="2022-06" db="EMBL/GenBank/DDBJ databases">
        <title>A novel DMS-producing enzyme.</title>
        <authorList>
            <person name="Zhang Y."/>
        </authorList>
    </citation>
    <scope>NUCLEOTIDE SEQUENCE</scope>
    <source>
        <strain evidence="2">RT37</strain>
    </source>
</reference>
<evidence type="ECO:0000259" key="1">
    <source>
        <dbReference type="Pfam" id="PF02464"/>
    </source>
</evidence>
<protein>
    <submittedName>
        <fullName evidence="2">CinA family protein</fullName>
    </submittedName>
</protein>
<dbReference type="InterPro" id="IPR008136">
    <property type="entry name" value="CinA_C"/>
</dbReference>
<gene>
    <name evidence="2" type="ORF">NFG58_19070</name>
</gene>
<dbReference type="Gene3D" id="3.90.950.20">
    <property type="entry name" value="CinA-like"/>
    <property type="match status" value="1"/>
</dbReference>
<evidence type="ECO:0000313" key="2">
    <source>
        <dbReference type="EMBL" id="XBO70683.1"/>
    </source>
</evidence>
<accession>A0AAU7KHT0</accession>
<dbReference type="NCBIfam" id="TIGR00199">
    <property type="entry name" value="PncC_domain"/>
    <property type="match status" value="1"/>
</dbReference>
<dbReference type="InterPro" id="IPR036653">
    <property type="entry name" value="CinA-like_C"/>
</dbReference>
<proteinExistence type="predicted"/>
<dbReference type="RefSeq" id="WP_045990833.1">
    <property type="nucleotide sequence ID" value="NZ_CP098827.1"/>
</dbReference>